<dbReference type="CDD" id="cd07018">
    <property type="entry name" value="S49_SppA_67K_type"/>
    <property type="match status" value="1"/>
</dbReference>
<dbReference type="EMBL" id="QFYR01000001">
    <property type="protein sequence ID" value="RAK57916.1"/>
    <property type="molecule type" value="Genomic_DNA"/>
</dbReference>
<evidence type="ECO:0000256" key="4">
    <source>
        <dbReference type="ARBA" id="ARBA00022801"/>
    </source>
</evidence>
<dbReference type="InterPro" id="IPR004634">
    <property type="entry name" value="Pept_S49_pIV"/>
</dbReference>
<feature type="active site" description="Proton donor/acceptor" evidence="7">
    <location>
        <position position="188"/>
    </location>
</feature>
<dbReference type="InterPro" id="IPR047272">
    <property type="entry name" value="S49_SppA_C"/>
</dbReference>
<comment type="caution">
    <text evidence="9">The sequence shown here is derived from an EMBL/GenBank/DDBJ whole genome shotgun (WGS) entry which is preliminary data.</text>
</comment>
<gene>
    <name evidence="9" type="primary">sppA</name>
    <name evidence="9" type="ORF">DJ018_08405</name>
</gene>
<dbReference type="OrthoDB" id="9764363at2"/>
<reference evidence="10" key="1">
    <citation type="submission" date="2018-05" db="EMBL/GenBank/DDBJ databases">
        <authorList>
            <person name="Li X."/>
        </authorList>
    </citation>
    <scope>NUCLEOTIDE SEQUENCE [LARGE SCALE GENOMIC DNA]</scope>
    <source>
        <strain evidence="10">YIM 73061</strain>
    </source>
</reference>
<keyword evidence="10" id="KW-1185">Reference proteome</keyword>
<evidence type="ECO:0000256" key="7">
    <source>
        <dbReference type="PIRSR" id="PIRSR001217-1"/>
    </source>
</evidence>
<dbReference type="PANTHER" id="PTHR33209:SF1">
    <property type="entry name" value="PEPTIDASE S49 DOMAIN-CONTAINING PROTEIN"/>
    <property type="match status" value="1"/>
</dbReference>
<dbReference type="RefSeq" id="WP_111514366.1">
    <property type="nucleotide sequence ID" value="NZ_QFYR01000001.1"/>
</dbReference>
<keyword evidence="3" id="KW-0645">Protease</keyword>
<dbReference type="SUPFAM" id="SSF52096">
    <property type="entry name" value="ClpP/crotonase"/>
    <property type="match status" value="2"/>
</dbReference>
<evidence type="ECO:0000259" key="8">
    <source>
        <dbReference type="Pfam" id="PF01343"/>
    </source>
</evidence>
<keyword evidence="4" id="KW-0378">Hydrolase</keyword>
<organism evidence="9 10">
    <name type="scientific">Phenylobacterium deserti</name>
    <dbReference type="NCBI Taxonomy" id="1914756"/>
    <lineage>
        <taxon>Bacteria</taxon>
        <taxon>Pseudomonadati</taxon>
        <taxon>Pseudomonadota</taxon>
        <taxon>Alphaproteobacteria</taxon>
        <taxon>Caulobacterales</taxon>
        <taxon>Caulobacteraceae</taxon>
        <taxon>Phenylobacterium</taxon>
    </lineage>
</organism>
<evidence type="ECO:0000256" key="3">
    <source>
        <dbReference type="ARBA" id="ARBA00022670"/>
    </source>
</evidence>
<dbReference type="Proteomes" id="UP000249725">
    <property type="component" value="Unassembled WGS sequence"/>
</dbReference>
<proteinExistence type="inferred from homology"/>
<evidence type="ECO:0000256" key="5">
    <source>
        <dbReference type="ARBA" id="ARBA00022825"/>
    </source>
</evidence>
<comment type="similarity">
    <text evidence="2">Belongs to the peptidase S49 family.</text>
</comment>
<dbReference type="PANTHER" id="PTHR33209">
    <property type="entry name" value="PROTEASE 4"/>
    <property type="match status" value="1"/>
</dbReference>
<dbReference type="GO" id="GO:0008236">
    <property type="term" value="F:serine-type peptidase activity"/>
    <property type="evidence" value="ECO:0007669"/>
    <property type="project" value="UniProtKB-KW"/>
</dbReference>
<feature type="domain" description="Peptidase S49" evidence="8">
    <location>
        <begin position="115"/>
        <end position="271"/>
    </location>
</feature>
<dbReference type="GO" id="GO:0016020">
    <property type="term" value="C:membrane"/>
    <property type="evidence" value="ECO:0007669"/>
    <property type="project" value="UniProtKB-SubCell"/>
</dbReference>
<evidence type="ECO:0000256" key="1">
    <source>
        <dbReference type="ARBA" id="ARBA00004370"/>
    </source>
</evidence>
<name>A0A328AW33_9CAUL</name>
<feature type="active site" description="Nucleophile" evidence="7">
    <location>
        <position position="384"/>
    </location>
</feature>
<dbReference type="CDD" id="cd07023">
    <property type="entry name" value="S49_Sppa_N_C"/>
    <property type="match status" value="1"/>
</dbReference>
<dbReference type="Pfam" id="PF01343">
    <property type="entry name" value="Peptidase_S49"/>
    <property type="match status" value="2"/>
</dbReference>
<evidence type="ECO:0000256" key="6">
    <source>
        <dbReference type="ARBA" id="ARBA00023136"/>
    </source>
</evidence>
<dbReference type="InterPro" id="IPR002142">
    <property type="entry name" value="Peptidase_S49"/>
</dbReference>
<dbReference type="NCBIfam" id="TIGR00705">
    <property type="entry name" value="SppA_67K"/>
    <property type="match status" value="1"/>
</dbReference>
<dbReference type="GO" id="GO:0006465">
    <property type="term" value="P:signal peptide processing"/>
    <property type="evidence" value="ECO:0007669"/>
    <property type="project" value="InterPro"/>
</dbReference>
<evidence type="ECO:0000313" key="9">
    <source>
        <dbReference type="EMBL" id="RAK57916.1"/>
    </source>
</evidence>
<protein>
    <submittedName>
        <fullName evidence="9">Signal peptide peptidase SppA</fullName>
    </submittedName>
</protein>
<dbReference type="Gene3D" id="6.20.330.10">
    <property type="match status" value="1"/>
</dbReference>
<dbReference type="PIRSF" id="PIRSF001217">
    <property type="entry name" value="Protease_4_SppA"/>
    <property type="match status" value="1"/>
</dbReference>
<keyword evidence="5" id="KW-0720">Serine protease</keyword>
<feature type="domain" description="Peptidase S49" evidence="8">
    <location>
        <begin position="367"/>
        <end position="519"/>
    </location>
</feature>
<dbReference type="InterPro" id="IPR004635">
    <property type="entry name" value="Pept_S49_SppA"/>
</dbReference>
<dbReference type="Gene3D" id="3.90.226.10">
    <property type="entry name" value="2-enoyl-CoA Hydratase, Chain A, domain 1"/>
    <property type="match status" value="2"/>
</dbReference>
<accession>A0A328AW33</accession>
<evidence type="ECO:0000256" key="2">
    <source>
        <dbReference type="ARBA" id="ARBA00008683"/>
    </source>
</evidence>
<dbReference type="NCBIfam" id="TIGR00706">
    <property type="entry name" value="SppA_dom"/>
    <property type="match status" value="1"/>
</dbReference>
<sequence length="590" mass="62921">MKQFLITVAGVFAGLLIFLIGVPFVLVVMAAGAASSSSTPQRAVLELDLRDSLSDQSPQNPFAGIGRRSASVMSVVEGLRRAQSDPKIKGLLIRLPEGGLEPGSADELRQAVLRFRASGKPVIAHSQGLYPSGVVTATYMLGTAADELWLQPGASFQVTGLSSQDLFLKRAFDRFGVKPQFEQRAEYKNAVNGYLYDDYTPAHREAQLSWMNSVYQSNLAAAASARKVDAAALRRTLEAGPYLAEEALSNRLVDRLGQVREAQVALMRRAGADAEIVEFEDYGPGRERGRAGAPSIALIEAEGAIVTGRDGGGNPFAGSSNIYSDDVAEAFYDAIKAKDVKAIVFRISSPGGSDTASEQILSAIRAAKAAGKPVVVSMGSYGASGGYWVATEASAIVAQPTTLTGSIGVFGGKFALGEALGRYGVDVRELNVGNPYAGAFSMGREFTPQERAAFARWMDNTYANFLTRVAVGRKLPPERVQQIARGHVWTGAQARELGLVDEVGGLYQAVDQAKRLANLSGEPRLRRMTPNASAFEALERMFGVSAASVRTLAAAAWIFGDPRASAIMDELAQARMRDGGALVLAPERFR</sequence>
<dbReference type="AlphaFoldDB" id="A0A328AW33"/>
<dbReference type="InterPro" id="IPR029045">
    <property type="entry name" value="ClpP/crotonase-like_dom_sf"/>
</dbReference>
<keyword evidence="6" id="KW-0472">Membrane</keyword>
<evidence type="ECO:0000313" key="10">
    <source>
        <dbReference type="Proteomes" id="UP000249725"/>
    </source>
</evidence>
<comment type="subcellular location">
    <subcellularLocation>
        <location evidence="1">Membrane</location>
    </subcellularLocation>
</comment>
<dbReference type="InterPro" id="IPR047217">
    <property type="entry name" value="S49_SppA_67K_type_N"/>
</dbReference>